<evidence type="ECO:0000313" key="5">
    <source>
        <dbReference type="EMBL" id="MBD1370999.1"/>
    </source>
</evidence>
<evidence type="ECO:0000256" key="1">
    <source>
        <dbReference type="ARBA" id="ARBA00005104"/>
    </source>
</evidence>
<keyword evidence="6" id="KW-1185">Reference proteome</keyword>
<name>A0A926N4T3_9BACL</name>
<proteinExistence type="predicted"/>
<dbReference type="Pfam" id="PF01872">
    <property type="entry name" value="RibD_C"/>
    <property type="match status" value="1"/>
</dbReference>
<dbReference type="SUPFAM" id="SSF53597">
    <property type="entry name" value="Dihydrofolate reductase-like"/>
    <property type="match status" value="1"/>
</dbReference>
<dbReference type="InterPro" id="IPR002734">
    <property type="entry name" value="RibDG_C"/>
</dbReference>
<protein>
    <submittedName>
        <fullName evidence="5">RibD family protein</fullName>
    </submittedName>
</protein>
<dbReference type="EMBL" id="JACXAH010000002">
    <property type="protein sequence ID" value="MBD1370999.1"/>
    <property type="molecule type" value="Genomic_DNA"/>
</dbReference>
<dbReference type="Gene3D" id="3.40.430.10">
    <property type="entry name" value="Dihydrofolate Reductase, subunit A"/>
    <property type="match status" value="1"/>
</dbReference>
<dbReference type="InterPro" id="IPR050765">
    <property type="entry name" value="Riboflavin_Biosynth_HTPR"/>
</dbReference>
<evidence type="ECO:0000259" key="4">
    <source>
        <dbReference type="Pfam" id="PF01872"/>
    </source>
</evidence>
<reference evidence="5" key="1">
    <citation type="submission" date="2020-09" db="EMBL/GenBank/DDBJ databases">
        <title>A novel bacterium of genus Hazenella, isolated from South China Sea.</title>
        <authorList>
            <person name="Huang H."/>
            <person name="Mo K."/>
            <person name="Hu Y."/>
        </authorList>
    </citation>
    <scope>NUCLEOTIDE SEQUENCE</scope>
    <source>
        <strain evidence="5">IB182357</strain>
    </source>
</reference>
<evidence type="ECO:0000256" key="3">
    <source>
        <dbReference type="ARBA" id="ARBA00023002"/>
    </source>
</evidence>
<dbReference type="PANTHER" id="PTHR38011">
    <property type="entry name" value="DIHYDROFOLATE REDUCTASE FAMILY PROTEIN (AFU_ORTHOLOGUE AFUA_8G06820)"/>
    <property type="match status" value="1"/>
</dbReference>
<keyword evidence="2" id="KW-0521">NADP</keyword>
<evidence type="ECO:0000313" key="6">
    <source>
        <dbReference type="Proteomes" id="UP000661691"/>
    </source>
</evidence>
<dbReference type="GO" id="GO:0008703">
    <property type="term" value="F:5-amino-6-(5-phosphoribosylamino)uracil reductase activity"/>
    <property type="evidence" value="ECO:0007669"/>
    <property type="project" value="InterPro"/>
</dbReference>
<dbReference type="GO" id="GO:0009231">
    <property type="term" value="P:riboflavin biosynthetic process"/>
    <property type="evidence" value="ECO:0007669"/>
    <property type="project" value="InterPro"/>
</dbReference>
<dbReference type="Proteomes" id="UP000661691">
    <property type="component" value="Unassembled WGS sequence"/>
</dbReference>
<dbReference type="PANTHER" id="PTHR38011:SF7">
    <property type="entry name" value="2,5-DIAMINO-6-RIBOSYLAMINO-4(3H)-PYRIMIDINONE 5'-PHOSPHATE REDUCTASE"/>
    <property type="match status" value="1"/>
</dbReference>
<sequence length="78" mass="8792">MEFHKRTGLPLVTLKTAMSLDGKSARSTGDSKWVTNESSREDVHFMRHYNDTIMVGIGTVLKHRPKLTTRLPHGDGKD</sequence>
<comment type="caution">
    <text evidence="5">The sequence shown here is derived from an EMBL/GenBank/DDBJ whole genome shotgun (WGS) entry which is preliminary data.</text>
</comment>
<organism evidence="5 6">
    <name type="scientific">Polycladospora coralii</name>
    <dbReference type="NCBI Taxonomy" id="2771432"/>
    <lineage>
        <taxon>Bacteria</taxon>
        <taxon>Bacillati</taxon>
        <taxon>Bacillota</taxon>
        <taxon>Bacilli</taxon>
        <taxon>Bacillales</taxon>
        <taxon>Thermoactinomycetaceae</taxon>
        <taxon>Polycladospora</taxon>
    </lineage>
</organism>
<accession>A0A926N4T3</accession>
<evidence type="ECO:0000256" key="2">
    <source>
        <dbReference type="ARBA" id="ARBA00022857"/>
    </source>
</evidence>
<comment type="pathway">
    <text evidence="1">Cofactor biosynthesis; riboflavin biosynthesis.</text>
</comment>
<gene>
    <name evidence="5" type="ORF">IC620_01305</name>
</gene>
<dbReference type="AlphaFoldDB" id="A0A926N4T3"/>
<keyword evidence="3" id="KW-0560">Oxidoreductase</keyword>
<feature type="domain" description="Bacterial bifunctional deaminase-reductase C-terminal" evidence="4">
    <location>
        <begin position="10"/>
        <end position="75"/>
    </location>
</feature>
<dbReference type="InterPro" id="IPR024072">
    <property type="entry name" value="DHFR-like_dom_sf"/>
</dbReference>